<dbReference type="SUPFAM" id="SSF48403">
    <property type="entry name" value="Ankyrin repeat"/>
    <property type="match status" value="1"/>
</dbReference>
<gene>
    <name evidence="1" type="ORF">Plil01_000702700</name>
</gene>
<evidence type="ECO:0000313" key="1">
    <source>
        <dbReference type="EMBL" id="GMF18683.1"/>
    </source>
</evidence>
<evidence type="ECO:0000313" key="2">
    <source>
        <dbReference type="Proteomes" id="UP001165083"/>
    </source>
</evidence>
<dbReference type="Proteomes" id="UP001165083">
    <property type="component" value="Unassembled WGS sequence"/>
</dbReference>
<dbReference type="Gene3D" id="1.25.40.20">
    <property type="entry name" value="Ankyrin repeat-containing domain"/>
    <property type="match status" value="1"/>
</dbReference>
<proteinExistence type="predicted"/>
<dbReference type="EMBL" id="BSXW01000324">
    <property type="protein sequence ID" value="GMF18683.1"/>
    <property type="molecule type" value="Genomic_DNA"/>
</dbReference>
<protein>
    <submittedName>
        <fullName evidence="1">Unnamed protein product</fullName>
    </submittedName>
</protein>
<dbReference type="InterPro" id="IPR002110">
    <property type="entry name" value="Ankyrin_rpt"/>
</dbReference>
<name>A0A9W6WUZ5_9STRA</name>
<comment type="caution">
    <text evidence="1">The sequence shown here is derived from an EMBL/GenBank/DDBJ whole genome shotgun (WGS) entry which is preliminary data.</text>
</comment>
<keyword evidence="2" id="KW-1185">Reference proteome</keyword>
<dbReference type="InterPro" id="IPR036770">
    <property type="entry name" value="Ankyrin_rpt-contain_sf"/>
</dbReference>
<dbReference type="AlphaFoldDB" id="A0A9W6WUZ5"/>
<reference evidence="1" key="1">
    <citation type="submission" date="2023-04" db="EMBL/GenBank/DDBJ databases">
        <title>Phytophthora lilii NBRC 32176.</title>
        <authorList>
            <person name="Ichikawa N."/>
            <person name="Sato H."/>
            <person name="Tonouchi N."/>
        </authorList>
    </citation>
    <scope>NUCLEOTIDE SEQUENCE</scope>
    <source>
        <strain evidence="1">NBRC 32176</strain>
    </source>
</reference>
<organism evidence="1 2">
    <name type="scientific">Phytophthora lilii</name>
    <dbReference type="NCBI Taxonomy" id="2077276"/>
    <lineage>
        <taxon>Eukaryota</taxon>
        <taxon>Sar</taxon>
        <taxon>Stramenopiles</taxon>
        <taxon>Oomycota</taxon>
        <taxon>Peronosporomycetes</taxon>
        <taxon>Peronosporales</taxon>
        <taxon>Peronosporaceae</taxon>
        <taxon>Phytophthora</taxon>
    </lineage>
</organism>
<dbReference type="Pfam" id="PF12796">
    <property type="entry name" value="Ank_2"/>
    <property type="match status" value="1"/>
</dbReference>
<sequence length="207" mass="22168">MALEVKVTIMHFLEPGWDYGTAPSGSKLKMCHRYDDTLRCIRDQGCVVKTATLNGQVEAVDVLLPSIDEGVDLTPLITSAIAKGHDHVALLLVGTGRPFRAHDVFRAAAAAGSMEVVELLIPLADSSHVRSAVATAAEHGHIELVAMLLEKVELARIGTAFMKAAATNQVEILGLILDVWESRPSKDRAKVCAISNAVKEAISRGSH</sequence>
<accession>A0A9W6WUZ5</accession>